<dbReference type="STRING" id="111780.Sta7437_3606"/>
<organism evidence="1 2">
    <name type="scientific">Stanieria cyanosphaera (strain ATCC 29371 / PCC 7437)</name>
    <dbReference type="NCBI Taxonomy" id="111780"/>
    <lineage>
        <taxon>Bacteria</taxon>
        <taxon>Bacillati</taxon>
        <taxon>Cyanobacteriota</taxon>
        <taxon>Cyanophyceae</taxon>
        <taxon>Pleurocapsales</taxon>
        <taxon>Dermocarpellaceae</taxon>
        <taxon>Stanieria</taxon>
    </lineage>
</organism>
<dbReference type="eggNOG" id="COG3631">
    <property type="taxonomic scope" value="Bacteria"/>
</dbReference>
<dbReference type="KEGG" id="scs:Sta7437_3606"/>
<dbReference type="EMBL" id="CP003653">
    <property type="protein sequence ID" value="AFZ37104.1"/>
    <property type="molecule type" value="Genomic_DNA"/>
</dbReference>
<dbReference type="HOGENOM" id="CLU_137372_0_0_3"/>
<keyword evidence="2" id="KW-1185">Reference proteome</keyword>
<evidence type="ECO:0000313" key="1">
    <source>
        <dbReference type="EMBL" id="AFZ37104.1"/>
    </source>
</evidence>
<dbReference type="AlphaFoldDB" id="K9XYK2"/>
<dbReference type="InterPro" id="IPR032710">
    <property type="entry name" value="NTF2-like_dom_sf"/>
</dbReference>
<evidence type="ECO:0000313" key="2">
    <source>
        <dbReference type="Proteomes" id="UP000010473"/>
    </source>
</evidence>
<sequence>MINSSLQIAGITNPTILDYFNTINQEEFIETANLFNENGVLYAPFESPLEGKQAIASYLEKEAKDMKLEPKQGISENLADNLELIKVTGKVHTSLFSVNVRWEFTINSSQQLEAVKIKLLASPQELLKLNVKAN</sequence>
<reference evidence="2" key="1">
    <citation type="journal article" date="2013" name="Proc. Natl. Acad. Sci. U.S.A.">
        <title>Improving the coverage of the cyanobacterial phylum using diversity-driven genome sequencing.</title>
        <authorList>
            <person name="Shih P.M."/>
            <person name="Wu D."/>
            <person name="Latifi A."/>
            <person name="Axen S.D."/>
            <person name="Fewer D.P."/>
            <person name="Talla E."/>
            <person name="Calteau A."/>
            <person name="Cai F."/>
            <person name="Tandeau de Marsac N."/>
            <person name="Rippka R."/>
            <person name="Herdman M."/>
            <person name="Sivonen K."/>
            <person name="Coursin T."/>
            <person name="Laurent T."/>
            <person name="Goodwin L."/>
            <person name="Nolan M."/>
            <person name="Davenport K.W."/>
            <person name="Han C.S."/>
            <person name="Rubin E.M."/>
            <person name="Eisen J.A."/>
            <person name="Woyke T."/>
            <person name="Gugger M."/>
            <person name="Kerfeld C.A."/>
        </authorList>
    </citation>
    <scope>NUCLEOTIDE SEQUENCE [LARGE SCALE GENOMIC DNA]</scope>
    <source>
        <strain evidence="2">ATCC 29371 / PCC 7437</strain>
    </source>
</reference>
<dbReference type="PATRIC" id="fig|111780.3.peg.3733"/>
<protein>
    <submittedName>
        <fullName evidence="1">Water-soluble carotenoid protein</fullName>
    </submittedName>
</protein>
<dbReference type="SUPFAM" id="SSF54427">
    <property type="entry name" value="NTF2-like"/>
    <property type="match status" value="1"/>
</dbReference>
<dbReference type="Gene3D" id="3.10.450.50">
    <property type="match status" value="1"/>
</dbReference>
<gene>
    <name evidence="1" type="ordered locus">Sta7437_3606</name>
</gene>
<accession>K9XYK2</accession>
<dbReference type="RefSeq" id="WP_015194765.1">
    <property type="nucleotide sequence ID" value="NC_019748.1"/>
</dbReference>
<dbReference type="Proteomes" id="UP000010473">
    <property type="component" value="Chromosome"/>
</dbReference>
<name>K9XYK2_STAC7</name>
<dbReference type="OrthoDB" id="465629at2"/>
<proteinExistence type="predicted"/>